<evidence type="ECO:0000256" key="2">
    <source>
        <dbReference type="SAM" id="Phobius"/>
    </source>
</evidence>
<accession>A0AAV0L2W9</accession>
<reference evidence="3" key="1">
    <citation type="submission" date="2022-08" db="EMBL/GenBank/DDBJ databases">
        <authorList>
            <person name="Gutierrez-Valencia J."/>
        </authorList>
    </citation>
    <scope>NUCLEOTIDE SEQUENCE</scope>
</reference>
<protein>
    <recommendedName>
        <fullName evidence="5">Stress enhanced protein 2</fullName>
    </recommendedName>
</protein>
<organism evidence="3 4">
    <name type="scientific">Linum tenue</name>
    <dbReference type="NCBI Taxonomy" id="586396"/>
    <lineage>
        <taxon>Eukaryota</taxon>
        <taxon>Viridiplantae</taxon>
        <taxon>Streptophyta</taxon>
        <taxon>Embryophyta</taxon>
        <taxon>Tracheophyta</taxon>
        <taxon>Spermatophyta</taxon>
        <taxon>Magnoliopsida</taxon>
        <taxon>eudicotyledons</taxon>
        <taxon>Gunneridae</taxon>
        <taxon>Pentapetalae</taxon>
        <taxon>rosids</taxon>
        <taxon>fabids</taxon>
        <taxon>Malpighiales</taxon>
        <taxon>Linaceae</taxon>
        <taxon>Linum</taxon>
    </lineage>
</organism>
<dbReference type="AlphaFoldDB" id="A0AAV0L2W9"/>
<keyword evidence="4" id="KW-1185">Reference proteome</keyword>
<dbReference type="PANTHER" id="PTHR36490:SF1">
    <property type="entry name" value="STRESS ENHANCED PROTEIN 2, CHLOROPLASTIC"/>
    <property type="match status" value="1"/>
</dbReference>
<feature type="transmembrane region" description="Helical" evidence="2">
    <location>
        <begin position="148"/>
        <end position="165"/>
    </location>
</feature>
<feature type="compositionally biased region" description="Polar residues" evidence="1">
    <location>
        <begin position="16"/>
        <end position="29"/>
    </location>
</feature>
<evidence type="ECO:0000313" key="3">
    <source>
        <dbReference type="EMBL" id="CAI0428795.1"/>
    </source>
</evidence>
<feature type="region of interest" description="Disordered" evidence="1">
    <location>
        <begin position="13"/>
        <end position="36"/>
    </location>
</feature>
<dbReference type="GO" id="GO:0071486">
    <property type="term" value="P:cellular response to high light intensity"/>
    <property type="evidence" value="ECO:0007669"/>
    <property type="project" value="InterPro"/>
</dbReference>
<keyword evidence="2" id="KW-0472">Membrane</keyword>
<keyword evidence="2" id="KW-1133">Transmembrane helix</keyword>
<evidence type="ECO:0000256" key="1">
    <source>
        <dbReference type="SAM" id="MobiDB-lite"/>
    </source>
</evidence>
<dbReference type="Proteomes" id="UP001154282">
    <property type="component" value="Unassembled WGS sequence"/>
</dbReference>
<name>A0AAV0L2W9_9ROSI</name>
<evidence type="ECO:0008006" key="5">
    <source>
        <dbReference type="Google" id="ProtNLM"/>
    </source>
</evidence>
<comment type="caution">
    <text evidence="3">The sequence shown here is derived from an EMBL/GenBank/DDBJ whole genome shotgun (WGS) entry which is preliminary data.</text>
</comment>
<gene>
    <name evidence="3" type="ORF">LITE_LOCUS21823</name>
</gene>
<dbReference type="EMBL" id="CAMGYJ010000006">
    <property type="protein sequence ID" value="CAI0428795.1"/>
    <property type="molecule type" value="Genomic_DNA"/>
</dbReference>
<proteinExistence type="predicted"/>
<dbReference type="InterPro" id="IPR044971">
    <property type="entry name" value="SEP2"/>
</dbReference>
<dbReference type="PANTHER" id="PTHR36490">
    <property type="entry name" value="STRESS ENHANCED PROTEIN 2, CHLOROPLASTIC"/>
    <property type="match status" value="1"/>
</dbReference>
<keyword evidence="2" id="KW-0812">Transmembrane</keyword>
<feature type="transmembrane region" description="Helical" evidence="2">
    <location>
        <begin position="113"/>
        <end position="136"/>
    </location>
</feature>
<evidence type="ECO:0000313" key="4">
    <source>
        <dbReference type="Proteomes" id="UP001154282"/>
    </source>
</evidence>
<sequence>MATATARAIRCDLGTAGNNQQRSPVSRTGSAAGAPVQLVTLPPKTEAAPGENGKIMLQPRLCTLRSYGDDRFAVVKTRKNYGGGIGDYEVSPFFETLSEYIESSKKSQDFETISGRVAMIVFAATVAAEVVTGNSVVGKLDLVGIEEAGGACLAAVVCAAAFAWVSSARNGVGKMFSSGCNYVIDSLVDDVVDGLFYDTELSDWSDEV</sequence>